<feature type="domain" description="Rhodanese" evidence="2">
    <location>
        <begin position="12"/>
        <end position="132"/>
    </location>
</feature>
<dbReference type="SMART" id="SM00450">
    <property type="entry name" value="RHOD"/>
    <property type="match status" value="1"/>
</dbReference>
<dbReference type="HOGENOM" id="CLU_043456_0_0_7"/>
<dbReference type="SUPFAM" id="SSF52540">
    <property type="entry name" value="P-loop containing nucleoside triphosphate hydrolases"/>
    <property type="match status" value="1"/>
</dbReference>
<dbReference type="InterPro" id="IPR036873">
    <property type="entry name" value="Rhodanese-like_dom_sf"/>
</dbReference>
<dbReference type="Proteomes" id="UP000011721">
    <property type="component" value="Chromosome"/>
</dbReference>
<evidence type="ECO:0000313" key="3">
    <source>
        <dbReference type="EMBL" id="AGF78869.1"/>
    </source>
</evidence>
<evidence type="ECO:0000256" key="1">
    <source>
        <dbReference type="ARBA" id="ARBA00023266"/>
    </source>
</evidence>
<sequence>MSRSVTFKELFPCPTVQFVDVRSPVEFSQGHIPGAVNIPLFTDDERARIGTIYKQVDQEQALALGEEIARPKVEQIITLIEEMLPADIVIYCWRGGKRSSEVCRLVNEAGVAVKRLHGGYRAYRRGIRSCIEQPRKLCILGGKTGSGKTAILQGLQAQGIQVIDLEALAHHKGSVFGHINEGAQPTTEQFENDFHQELQRLDPENVLLLENESYVIGSVHLPPPLLLQMRAAPLLIIEVPVEARIDRLVQEYSTTDRQELTEACQRIAQKLTRPRFLEIIDCIERDDLRTACEHLLVYYDYYYNRGIEKRKNQEISFLSLSGFALDDDITRVKDTVIIQHAV</sequence>
<dbReference type="Gene3D" id="3.40.50.300">
    <property type="entry name" value="P-loop containing nucleotide triphosphate hydrolases"/>
    <property type="match status" value="1"/>
</dbReference>
<dbReference type="InterPro" id="IPR058840">
    <property type="entry name" value="AAA_SelU"/>
</dbReference>
<dbReference type="InterPro" id="IPR027417">
    <property type="entry name" value="P-loop_NTPase"/>
</dbReference>
<dbReference type="PROSITE" id="PS00380">
    <property type="entry name" value="RHODANESE_1"/>
    <property type="match status" value="1"/>
</dbReference>
<dbReference type="PANTHER" id="PTHR30401">
    <property type="entry name" value="TRNA 2-SELENOURIDINE SYNTHASE"/>
    <property type="match status" value="1"/>
</dbReference>
<accession>M1NGW9</accession>
<keyword evidence="1" id="KW-0711">Selenium</keyword>
<dbReference type="KEGG" id="dsf:UWK_02329"/>
<reference evidence="4" key="1">
    <citation type="journal article" date="2013" name="Stand. Genomic Sci.">
        <title>Complete genome sequence of Desulfocapsa sulfexigens, a marine deltaproteobacterium specialized in disproportionating inorganic sulfur compounds.</title>
        <authorList>
            <person name="Finster K.W."/>
            <person name="Kjeldsen K.U."/>
            <person name="Kube M."/>
            <person name="Reinhardt R."/>
            <person name="Mussmann M."/>
            <person name="Amann R."/>
            <person name="Schreiber L."/>
        </authorList>
    </citation>
    <scope>NUCLEOTIDE SEQUENCE [LARGE SCALE GENOMIC DNA]</scope>
    <source>
        <strain evidence="4">DSM 10523 / SB164P1</strain>
    </source>
</reference>
<dbReference type="STRING" id="1167006.UWK_02329"/>
<dbReference type="GO" id="GO:0002098">
    <property type="term" value="P:tRNA wobble uridine modification"/>
    <property type="evidence" value="ECO:0007669"/>
    <property type="project" value="InterPro"/>
</dbReference>
<dbReference type="Pfam" id="PF00581">
    <property type="entry name" value="Rhodanese"/>
    <property type="match status" value="1"/>
</dbReference>
<dbReference type="NCBIfam" id="NF008750">
    <property type="entry name" value="PRK11784.1-2"/>
    <property type="match status" value="1"/>
</dbReference>
<dbReference type="Gene3D" id="3.40.250.10">
    <property type="entry name" value="Rhodanese-like domain"/>
    <property type="match status" value="1"/>
</dbReference>
<protein>
    <submittedName>
        <fullName evidence="3">tRNA 2-selenouridine synthase</fullName>
    </submittedName>
</protein>
<dbReference type="OrthoDB" id="285281at2"/>
<proteinExistence type="predicted"/>
<dbReference type="GO" id="GO:0043828">
    <property type="term" value="F:tRNA 2-selenouridine synthase activity"/>
    <property type="evidence" value="ECO:0007669"/>
    <property type="project" value="InterPro"/>
</dbReference>
<gene>
    <name evidence="3" type="ordered locus">UWK_02329</name>
</gene>
<dbReference type="SUPFAM" id="SSF52821">
    <property type="entry name" value="Rhodanese/Cell cycle control phosphatase"/>
    <property type="match status" value="1"/>
</dbReference>
<dbReference type="NCBIfam" id="TIGR03167">
    <property type="entry name" value="tRNA_sel_U_synt"/>
    <property type="match status" value="1"/>
</dbReference>
<dbReference type="eggNOG" id="COG2603">
    <property type="taxonomic scope" value="Bacteria"/>
</dbReference>
<dbReference type="PROSITE" id="PS50206">
    <property type="entry name" value="RHODANESE_3"/>
    <property type="match status" value="1"/>
</dbReference>
<dbReference type="EMBL" id="CP003985">
    <property type="protein sequence ID" value="AGF78869.1"/>
    <property type="molecule type" value="Genomic_DNA"/>
</dbReference>
<evidence type="ECO:0000313" key="4">
    <source>
        <dbReference type="Proteomes" id="UP000011721"/>
    </source>
</evidence>
<keyword evidence="4" id="KW-1185">Reference proteome</keyword>
<dbReference type="RefSeq" id="WP_015404557.1">
    <property type="nucleotide sequence ID" value="NC_020304.1"/>
</dbReference>
<name>M1NGW9_DESSD</name>
<organism evidence="3 4">
    <name type="scientific">Desulfocapsa sulfexigens (strain DSM 10523 / SB164P1)</name>
    <dbReference type="NCBI Taxonomy" id="1167006"/>
    <lineage>
        <taxon>Bacteria</taxon>
        <taxon>Pseudomonadati</taxon>
        <taxon>Thermodesulfobacteriota</taxon>
        <taxon>Desulfobulbia</taxon>
        <taxon>Desulfobulbales</taxon>
        <taxon>Desulfocapsaceae</taxon>
        <taxon>Desulfocapsa</taxon>
    </lineage>
</organism>
<dbReference type="InterPro" id="IPR001307">
    <property type="entry name" value="Thiosulphate_STrfase_CS"/>
</dbReference>
<evidence type="ECO:0000259" key="2">
    <source>
        <dbReference type="PROSITE" id="PS50206"/>
    </source>
</evidence>
<dbReference type="AlphaFoldDB" id="M1NGW9"/>
<dbReference type="InterPro" id="IPR001763">
    <property type="entry name" value="Rhodanese-like_dom"/>
</dbReference>
<dbReference type="PANTHER" id="PTHR30401:SF0">
    <property type="entry name" value="TRNA 2-SELENOURIDINE SYNTHASE"/>
    <property type="match status" value="1"/>
</dbReference>
<dbReference type="Pfam" id="PF26341">
    <property type="entry name" value="AAA_SelU"/>
    <property type="match status" value="1"/>
</dbReference>
<dbReference type="GO" id="GO:0004792">
    <property type="term" value="F:thiosulfate-cyanide sulfurtransferase activity"/>
    <property type="evidence" value="ECO:0007669"/>
    <property type="project" value="InterPro"/>
</dbReference>
<dbReference type="PATRIC" id="fig|1167006.5.peg.2528"/>
<dbReference type="InterPro" id="IPR017582">
    <property type="entry name" value="SelU"/>
</dbReference>